<organism evidence="5 6">
    <name type="scientific">Porites evermanni</name>
    <dbReference type="NCBI Taxonomy" id="104178"/>
    <lineage>
        <taxon>Eukaryota</taxon>
        <taxon>Metazoa</taxon>
        <taxon>Cnidaria</taxon>
        <taxon>Anthozoa</taxon>
        <taxon>Hexacorallia</taxon>
        <taxon>Scleractinia</taxon>
        <taxon>Fungiina</taxon>
        <taxon>Poritidae</taxon>
        <taxon>Porites</taxon>
    </lineage>
</organism>
<reference evidence="5 6" key="1">
    <citation type="submission" date="2022-05" db="EMBL/GenBank/DDBJ databases">
        <authorList>
            <consortium name="Genoscope - CEA"/>
            <person name="William W."/>
        </authorList>
    </citation>
    <scope>NUCLEOTIDE SEQUENCE [LARGE SCALE GENOMIC DNA]</scope>
</reference>
<proteinExistence type="inferred from homology"/>
<keyword evidence="6" id="KW-1185">Reference proteome</keyword>
<feature type="domain" description="Platelet-derived growth factor (PDGF) family profile" evidence="4">
    <location>
        <begin position="77"/>
        <end position="172"/>
    </location>
</feature>
<feature type="compositionally biased region" description="Polar residues" evidence="2">
    <location>
        <begin position="77"/>
        <end position="86"/>
    </location>
</feature>
<evidence type="ECO:0000256" key="1">
    <source>
        <dbReference type="RuleBase" id="RU003818"/>
    </source>
</evidence>
<feature type="signal peptide" evidence="3">
    <location>
        <begin position="1"/>
        <end position="20"/>
    </location>
</feature>
<dbReference type="SUPFAM" id="SSF57501">
    <property type="entry name" value="Cystine-knot cytokines"/>
    <property type="match status" value="1"/>
</dbReference>
<evidence type="ECO:0000259" key="4">
    <source>
        <dbReference type="PROSITE" id="PS50278"/>
    </source>
</evidence>
<keyword evidence="1" id="KW-0339">Growth factor</keyword>
<dbReference type="Pfam" id="PF00341">
    <property type="entry name" value="PDGF"/>
    <property type="match status" value="1"/>
</dbReference>
<dbReference type="SMART" id="SM00141">
    <property type="entry name" value="PDGF"/>
    <property type="match status" value="1"/>
</dbReference>
<feature type="region of interest" description="Disordered" evidence="2">
    <location>
        <begin position="71"/>
        <end position="99"/>
    </location>
</feature>
<evidence type="ECO:0000256" key="2">
    <source>
        <dbReference type="SAM" id="MobiDB-lite"/>
    </source>
</evidence>
<dbReference type="EMBL" id="CALNXI010000155">
    <property type="protein sequence ID" value="CAH3020652.1"/>
    <property type="molecule type" value="Genomic_DNA"/>
</dbReference>
<evidence type="ECO:0000313" key="5">
    <source>
        <dbReference type="EMBL" id="CAH3020652.1"/>
    </source>
</evidence>
<dbReference type="Proteomes" id="UP001159427">
    <property type="component" value="Unassembled WGS sequence"/>
</dbReference>
<dbReference type="InterPro" id="IPR000072">
    <property type="entry name" value="PDGF/VEGF_dom"/>
</dbReference>
<protein>
    <recommendedName>
        <fullName evidence="4">Platelet-derived growth factor (PDGF) family profile domain-containing protein</fullName>
    </recommendedName>
</protein>
<evidence type="ECO:0000313" key="6">
    <source>
        <dbReference type="Proteomes" id="UP001159427"/>
    </source>
</evidence>
<gene>
    <name evidence="5" type="ORF">PEVE_00008089</name>
</gene>
<dbReference type="InterPro" id="IPR029034">
    <property type="entry name" value="Cystine-knot_cytokine"/>
</dbReference>
<sequence length="266" mass="28911">MLLNILLFPLLLVQAPSLEAKAYPRGLRTFLEKIGFPFEDAKFDPEAAISIQQQDESVPLKPVLSDVPEHSGGVNISVDTTPQTLGETPCRPRPAAIKVPKDPPYLNHPSFITLHRCSGGCPTAQNDHHCTVSAKTQISVKVVKIQGTSFSQTNVIMYNHTHCSCDCIKSSSDCDPDKHEWKVGSCSCACSSNLTACASNQRRNAATCDCECTQTPSSCTGYGMTWDYTKCGCSCSQSVKDYCQRNNQGIDPSTCQCIPRGIQALI</sequence>
<keyword evidence="3" id="KW-0732">Signal</keyword>
<dbReference type="PROSITE" id="PS50278">
    <property type="entry name" value="PDGF_2"/>
    <property type="match status" value="1"/>
</dbReference>
<evidence type="ECO:0000256" key="3">
    <source>
        <dbReference type="SAM" id="SignalP"/>
    </source>
</evidence>
<dbReference type="Gene3D" id="2.10.90.10">
    <property type="entry name" value="Cystine-knot cytokines"/>
    <property type="match status" value="1"/>
</dbReference>
<feature type="chain" id="PRO_5046216698" description="Platelet-derived growth factor (PDGF) family profile domain-containing protein" evidence="3">
    <location>
        <begin position="21"/>
        <end position="266"/>
    </location>
</feature>
<accession>A0ABN8LX00</accession>
<comment type="caution">
    <text evidence="5">The sequence shown here is derived from an EMBL/GenBank/DDBJ whole genome shotgun (WGS) entry which is preliminary data.</text>
</comment>
<comment type="similarity">
    <text evidence="1">Belongs to the PDGF/VEGF growth factor family.</text>
</comment>
<name>A0ABN8LX00_9CNID</name>